<dbReference type="InterPro" id="IPR001452">
    <property type="entry name" value="SH3_domain"/>
</dbReference>
<feature type="region of interest" description="Disordered" evidence="3">
    <location>
        <begin position="1723"/>
        <end position="1779"/>
    </location>
</feature>
<dbReference type="PANTHER" id="PTHR31778:SF2">
    <property type="entry name" value="BUD SITE SELECTION PROTEIN RAX2"/>
    <property type="match status" value="1"/>
</dbReference>
<dbReference type="Pfam" id="PF14604">
    <property type="entry name" value="SH3_9"/>
    <property type="match status" value="1"/>
</dbReference>
<dbReference type="Pfam" id="PF12768">
    <property type="entry name" value="Rax2"/>
    <property type="match status" value="1"/>
</dbReference>
<keyword evidence="4" id="KW-1133">Transmembrane helix</keyword>
<feature type="region of interest" description="Disordered" evidence="3">
    <location>
        <begin position="1792"/>
        <end position="1817"/>
    </location>
</feature>
<dbReference type="InterPro" id="IPR036028">
    <property type="entry name" value="SH3-like_dom_sf"/>
</dbReference>
<feature type="compositionally biased region" description="Low complexity" evidence="3">
    <location>
        <begin position="1799"/>
        <end position="1817"/>
    </location>
</feature>
<dbReference type="InterPro" id="IPR048265">
    <property type="entry name" value="Rax2-like_third"/>
</dbReference>
<protein>
    <recommendedName>
        <fullName evidence="5">SH3 domain-containing protein</fullName>
    </recommendedName>
</protein>
<dbReference type="OrthoDB" id="2503993at2759"/>
<feature type="compositionally biased region" description="Pro residues" evidence="3">
    <location>
        <begin position="1346"/>
        <end position="1355"/>
    </location>
</feature>
<evidence type="ECO:0000256" key="4">
    <source>
        <dbReference type="SAM" id="Phobius"/>
    </source>
</evidence>
<feature type="compositionally biased region" description="Polar residues" evidence="3">
    <location>
        <begin position="1761"/>
        <end position="1779"/>
    </location>
</feature>
<feature type="region of interest" description="Disordered" evidence="3">
    <location>
        <begin position="1311"/>
        <end position="1367"/>
    </location>
</feature>
<dbReference type="CDD" id="cd00174">
    <property type="entry name" value="SH3"/>
    <property type="match status" value="1"/>
</dbReference>
<dbReference type="Pfam" id="PF20842">
    <property type="entry name" value="Rax2_2"/>
    <property type="match status" value="1"/>
</dbReference>
<keyword evidence="4" id="KW-0472">Membrane</keyword>
<name>A0A9P6QS15_9FUNG</name>
<dbReference type="SMART" id="SM00326">
    <property type="entry name" value="SH3"/>
    <property type="match status" value="1"/>
</dbReference>
<dbReference type="GO" id="GO:1902929">
    <property type="term" value="C:plasma membrane of growing cell tip"/>
    <property type="evidence" value="ECO:0007669"/>
    <property type="project" value="TreeGrafter"/>
</dbReference>
<evidence type="ECO:0000259" key="5">
    <source>
        <dbReference type="PROSITE" id="PS50002"/>
    </source>
</evidence>
<dbReference type="EMBL" id="JAAAIN010002052">
    <property type="protein sequence ID" value="KAG0297615.1"/>
    <property type="molecule type" value="Genomic_DNA"/>
</dbReference>
<evidence type="ECO:0000313" key="7">
    <source>
        <dbReference type="Proteomes" id="UP000823405"/>
    </source>
</evidence>
<keyword evidence="4" id="KW-0812">Transmembrane</keyword>
<comment type="caution">
    <text evidence="6">The sequence shown here is derived from an EMBL/GenBank/DDBJ whole genome shotgun (WGS) entry which is preliminary data.</text>
</comment>
<dbReference type="PANTHER" id="PTHR31778">
    <property type="entry name" value="BUD SITE SELECTION PROTEIN RAX2"/>
    <property type="match status" value="1"/>
</dbReference>
<keyword evidence="7" id="KW-1185">Reference proteome</keyword>
<feature type="domain" description="SH3" evidence="5">
    <location>
        <begin position="1853"/>
        <end position="1917"/>
    </location>
</feature>
<feature type="transmembrane region" description="Helical" evidence="4">
    <location>
        <begin position="1525"/>
        <end position="1551"/>
    </location>
</feature>
<dbReference type="InterPro" id="IPR024982">
    <property type="entry name" value="Rax2-like_C"/>
</dbReference>
<dbReference type="Proteomes" id="UP000823405">
    <property type="component" value="Unassembled WGS sequence"/>
</dbReference>
<sequence>MVPPPIDFSLLGQMAVLGDFDALTPVITTAQQNTFESNTFSILELTKVLSASAATGESGKILSVPVLLASFAIDPPPPLQPIVPGSPAPRSLGAGITATCVLDDAPHQIYIAGNFKQIPTSAHNPNNPSNINSSIPLNKVPSSGLNYVGMYDSRLKRFLPMENGLDGPVQDLLCDSVTKQVYVVGKFLGPLQLESFSEIAGSSDSSGYQTLSSFGGGIAVWKRTADVSIDNNPSTASSMTTRAPGSWAALPFKGVNGIVTTVTKAQDGTFYFGGQFDTTTDGEAYSAPDTQPVNLDIAKVMTGNGLNAEQDRNIICQASTTARGNWIMQDNIPGYWRVLFPYYITPTLFRLWNVDTTQGPEYTNRGTKTFSIVALPSNQFLNLSYIDPNTHLQQYCTVCTLEPRSVSDSVHQGYQDFLVVTPTLLNAAQVDIVSWEGQGGGLGGIEVYQSEIFVRAVDELNFSSKCAANYEEAVASIASGTNRKDSKDMTAYSSFLGADWISTKMEDGWQTVQAANISATDVTSRKQAYVDMSPYLQESGLYDVYLYTPACSGGSSRGGASRSKPSNACADRGFVDVSMYFGSPDNVITMTLSQTNTADKYDKIYSGMISHTTSDFRPHVVVGPSASKTGTSGGGATQTVIVDSIQFVKQATLNNTNSLIFYRPSTFVPASIDSEKVAKETVQGLDYSTWGNLPTQIPSGSLVNALVSYFGPFGSSATATSTLFIAGAFQGTTYSNIVGWDGSNYQGLGGSGFSSGLDGIVSGMALYQSSLYVVGSFQYAFTTTAIAAGIPEFGGLAIYDIVSQTWTPFGNASQTFQPNAQFRSIELSTSPSGQFQFIISGQFSWTEGGENRTETMAVWDLDNQRWIRDQQKSAGNGFPFGFVRGEISYLNRVLGSNSNIGSGGSNLDPTSPVLLVAGMIDSLDTYQVSSPENVAWLTTSGVLKVTNLSPAISTSSPAAGFTSNDVSGTASASTATTSLSKTNAGIMYYNPAAEAWFTLVGGAHADGTIGAGFFSSPTASNPTLSFKQLNLASATSSPITGEVLAIGLQKDEQSGYTATRSGSDLLLLGGAFKSTLSPGIASLLIYDLIADQAIASTPALKGSPGRSDPVVNVIKPRPGDKSGALVIAGDFSGVGSEVSCELICLWDPAQTRVAIDKKKSLEGSFRNVYGDGVGSMKHLGVLKGVINDIAFEDDKNMYVAGDLIVDGVACGVASYNFDHGKWTTFGSILTDSSKSSSSATFSAATTRPPGPDTLTGPVTAIAHDSLFHRFFVAGRSVTDGSAYFKKWNGQRFIRVSPEFMPTSEIHRIEILPASENAPNRSPAATNIQSKTPSNDDDDNSNDSPNPNDPTTPPSSSPTASATSASANIIDPNDTTAILEQGYILLVSGKIVLGNPSSSYSLSASGSAATVGSWSATSSRQESSSLAFFDGQSWFPFLQSSRNASTSLTPSLFVADTSGASMSPPPLATRRDLLHLPQQQRHPDDLAHHVLTKRGHLRVRDQGIFRALAIAHLPRIIAREYLSIPLVILISVAISLALIALIVIFGFLYVWLKRRLSKNDPSKTATRPRLGSSFMEDGYDGYLRRTGGPTGGLYSTDSSLGTSQGAVFGNDSTTAIAPKKSGSFFKRSKSGKNNEPESSSALMESLGITSALETAKLYRTQRNNSAAGLNTLVGSPTMRENPGAAGTFACQNGSDGAGPKVYRPNSTIQEATGALVTEFMRTHEQQRSATGGTGNVSGDGPLDAEEDMPPSPDRRSKKSRHSGLNQPGTVRDSTASDLTNPISQSRYASLLSAHNSNNMPSPGAIATTPASPATAMTSPSEAIDSQAYLHNPNRDSTTSTSNRTSTPFGNILPNGNAIYYARYPFRAREIGELGFKAGERILVVDMSDDIWWMGVVQDPLTGQQMHGVFPSNYVATTP</sequence>
<dbReference type="Pfam" id="PF20843">
    <property type="entry name" value="Rax2_3"/>
    <property type="match status" value="1"/>
</dbReference>
<evidence type="ECO:0000256" key="2">
    <source>
        <dbReference type="PROSITE-ProRule" id="PRU00192"/>
    </source>
</evidence>
<feature type="compositionally biased region" description="Polar residues" evidence="3">
    <location>
        <begin position="1316"/>
        <end position="1330"/>
    </location>
</feature>
<reference evidence="6" key="1">
    <citation type="journal article" date="2020" name="Fungal Divers.">
        <title>Resolving the Mortierellaceae phylogeny through synthesis of multi-gene phylogenetics and phylogenomics.</title>
        <authorList>
            <person name="Vandepol N."/>
            <person name="Liber J."/>
            <person name="Desiro A."/>
            <person name="Na H."/>
            <person name="Kennedy M."/>
            <person name="Barry K."/>
            <person name="Grigoriev I.V."/>
            <person name="Miller A.N."/>
            <person name="O'Donnell K."/>
            <person name="Stajich J.E."/>
            <person name="Bonito G."/>
        </authorList>
    </citation>
    <scope>NUCLEOTIDE SEQUENCE</scope>
    <source>
        <strain evidence="6">NVP60</strain>
    </source>
</reference>
<feature type="region of interest" description="Disordered" evidence="3">
    <location>
        <begin position="1667"/>
        <end position="1690"/>
    </location>
</feature>
<dbReference type="PROSITE" id="PS50002">
    <property type="entry name" value="SH3"/>
    <property type="match status" value="1"/>
</dbReference>
<keyword evidence="1 2" id="KW-0728">SH3 domain</keyword>
<proteinExistence type="predicted"/>
<dbReference type="InterPro" id="IPR048266">
    <property type="entry name" value="Rax2-like_second"/>
</dbReference>
<dbReference type="Gene3D" id="2.30.30.40">
    <property type="entry name" value="SH3 Domains"/>
    <property type="match status" value="1"/>
</dbReference>
<gene>
    <name evidence="6" type="ORF">BGZ97_004266</name>
</gene>
<dbReference type="SUPFAM" id="SSF50044">
    <property type="entry name" value="SH3-domain"/>
    <property type="match status" value="1"/>
</dbReference>
<accession>A0A9P6QS15</accession>
<organism evidence="6 7">
    <name type="scientific">Linnemannia gamsii</name>
    <dbReference type="NCBI Taxonomy" id="64522"/>
    <lineage>
        <taxon>Eukaryota</taxon>
        <taxon>Fungi</taxon>
        <taxon>Fungi incertae sedis</taxon>
        <taxon>Mucoromycota</taxon>
        <taxon>Mortierellomycotina</taxon>
        <taxon>Mortierellomycetes</taxon>
        <taxon>Mortierellales</taxon>
        <taxon>Mortierellaceae</taxon>
        <taxon>Linnemannia</taxon>
    </lineage>
</organism>
<evidence type="ECO:0000256" key="1">
    <source>
        <dbReference type="ARBA" id="ARBA00022443"/>
    </source>
</evidence>
<evidence type="ECO:0000313" key="6">
    <source>
        <dbReference type="EMBL" id="KAG0297615.1"/>
    </source>
</evidence>
<evidence type="ECO:0000256" key="3">
    <source>
        <dbReference type="SAM" id="MobiDB-lite"/>
    </source>
</evidence>
<feature type="region of interest" description="Disordered" evidence="3">
    <location>
        <begin position="1231"/>
        <end position="1256"/>
    </location>
</feature>
<feature type="compositionally biased region" description="Low complexity" evidence="3">
    <location>
        <begin position="1356"/>
        <end position="1367"/>
    </location>
</feature>
<feature type="compositionally biased region" description="Low complexity" evidence="3">
    <location>
        <begin position="1232"/>
        <end position="1246"/>
    </location>
</feature>